<accession>E1YM83</accession>
<keyword evidence="4 6" id="KW-0238">DNA-binding</keyword>
<evidence type="ECO:0000256" key="6">
    <source>
        <dbReference type="RuleBase" id="RU365089"/>
    </source>
</evidence>
<evidence type="ECO:0000256" key="3">
    <source>
        <dbReference type="ARBA" id="ARBA00022578"/>
    </source>
</evidence>
<organism evidence="7">
    <name type="scientific">uncultured Desulfobacterium sp</name>
    <dbReference type="NCBI Taxonomy" id="201089"/>
    <lineage>
        <taxon>Bacteria</taxon>
        <taxon>Pseudomonadati</taxon>
        <taxon>Thermodesulfobacteriota</taxon>
        <taxon>Desulfobacteria</taxon>
        <taxon>Desulfobacterales</taxon>
        <taxon>Desulfobacteriaceae</taxon>
        <taxon>Desulfobacterium</taxon>
        <taxon>environmental samples</taxon>
    </lineage>
</organism>
<evidence type="ECO:0000256" key="5">
    <source>
        <dbReference type="ARBA" id="ARBA00023172"/>
    </source>
</evidence>
<gene>
    <name evidence="7" type="ORF">N47_E47280</name>
</gene>
<proteinExistence type="inferred from homology"/>
<protein>
    <recommendedName>
        <fullName evidence="6">Mutator family transposase</fullName>
    </recommendedName>
</protein>
<dbReference type="Pfam" id="PF00872">
    <property type="entry name" value="Transposase_mut"/>
    <property type="match status" value="1"/>
</dbReference>
<comment type="function">
    <text evidence="1 6">Required for the transposition of the insertion element.</text>
</comment>
<reference evidence="7" key="1">
    <citation type="journal article" date="2011" name="Environ. Microbiol.">
        <title>Genomic insights into the metabolic potential of the polycyclic aromatic hydrocarbon degrading sulfate-reducing Deltaproteobacterium N47.</title>
        <authorList>
            <person name="Bergmann F."/>
            <person name="Selesi D."/>
            <person name="Weinmaier T."/>
            <person name="Tischler P."/>
            <person name="Rattei T."/>
            <person name="Meckenstock R.U."/>
        </authorList>
    </citation>
    <scope>NUCLEOTIDE SEQUENCE</scope>
</reference>
<dbReference type="AlphaFoldDB" id="E1YM83"/>
<keyword evidence="6" id="KW-0814">Transposable element</keyword>
<keyword evidence="5 6" id="KW-0233">DNA recombination</keyword>
<dbReference type="PANTHER" id="PTHR33217:SF7">
    <property type="entry name" value="TRANSPOSASE FOR INSERTION SEQUENCE ELEMENT IS1081"/>
    <property type="match status" value="1"/>
</dbReference>
<dbReference type="PANTHER" id="PTHR33217">
    <property type="entry name" value="TRANSPOSASE FOR INSERTION SEQUENCE ELEMENT IS1081"/>
    <property type="match status" value="1"/>
</dbReference>
<evidence type="ECO:0000313" key="7">
    <source>
        <dbReference type="EMBL" id="CBX31216.1"/>
    </source>
</evidence>
<dbReference type="GO" id="GO:0006313">
    <property type="term" value="P:DNA transposition"/>
    <property type="evidence" value="ECO:0007669"/>
    <property type="project" value="UniProtKB-UniRule"/>
</dbReference>
<dbReference type="InterPro" id="IPR001207">
    <property type="entry name" value="Transposase_mutator"/>
</dbReference>
<comment type="similarity">
    <text evidence="2 6">Belongs to the transposase mutator family.</text>
</comment>
<evidence type="ECO:0000256" key="4">
    <source>
        <dbReference type="ARBA" id="ARBA00023125"/>
    </source>
</evidence>
<dbReference type="EMBL" id="FR695877">
    <property type="protein sequence ID" value="CBX31216.1"/>
    <property type="molecule type" value="Genomic_DNA"/>
</dbReference>
<sequence>MVPIPRNFTLKGIGAVKVEVPRDRKGEYETRIIPRSKQYEVELRQDLSLMFLTGVSTRSLSMMSERLIGRKVSPTEVSNANKELIEAVEKWRTRDLSGRRMDFFKDHEH</sequence>
<dbReference type="GO" id="GO:0003677">
    <property type="term" value="F:DNA binding"/>
    <property type="evidence" value="ECO:0007669"/>
    <property type="project" value="UniProtKB-UniRule"/>
</dbReference>
<keyword evidence="3 6" id="KW-0815">Transposition</keyword>
<name>E1YM83_9BACT</name>
<dbReference type="GO" id="GO:0004803">
    <property type="term" value="F:transposase activity"/>
    <property type="evidence" value="ECO:0007669"/>
    <property type="project" value="UniProtKB-UniRule"/>
</dbReference>
<evidence type="ECO:0000256" key="1">
    <source>
        <dbReference type="ARBA" id="ARBA00002190"/>
    </source>
</evidence>
<evidence type="ECO:0000256" key="2">
    <source>
        <dbReference type="ARBA" id="ARBA00010961"/>
    </source>
</evidence>